<evidence type="ECO:0000256" key="1">
    <source>
        <dbReference type="SAM" id="MobiDB-lite"/>
    </source>
</evidence>
<feature type="region of interest" description="Disordered" evidence="1">
    <location>
        <begin position="193"/>
        <end position="220"/>
    </location>
</feature>
<evidence type="ECO:0000313" key="2">
    <source>
        <dbReference type="EMBL" id="EEF60965.1"/>
    </source>
</evidence>
<accession>B9XH44</accession>
<keyword evidence="3" id="KW-1185">Reference proteome</keyword>
<name>B9XH44_PEDPL</name>
<sequence>MRGMVVSPESKVAWLEFVLAAQEPESTHEAGIPEDLRLTGSPAWSFINGGFTRVSYMKTTVAAFILFVSTLGVMGQSGVSEPPFTLLSTNPMVFSRIVSTNNTVLMTNAEFRSAFGRKIIFKSDLQLESFDFAKLHPAILEALKLTPDNIKAEQAKLDEKNRAWNAQSADEAQKAAGAQAQYVQQTQDAQAKAAALAKEQADKAPADQAASKGKRSRRKP</sequence>
<comment type="caution">
    <text evidence="2">The sequence shown here is derived from an EMBL/GenBank/DDBJ whole genome shotgun (WGS) entry which is preliminary data.</text>
</comment>
<proteinExistence type="predicted"/>
<evidence type="ECO:0000313" key="3">
    <source>
        <dbReference type="Proteomes" id="UP000003688"/>
    </source>
</evidence>
<organism evidence="2 3">
    <name type="scientific">Pedosphaera parvula (strain Ellin514)</name>
    <dbReference type="NCBI Taxonomy" id="320771"/>
    <lineage>
        <taxon>Bacteria</taxon>
        <taxon>Pseudomonadati</taxon>
        <taxon>Verrucomicrobiota</taxon>
        <taxon>Pedosphaerae</taxon>
        <taxon>Pedosphaerales</taxon>
        <taxon>Pedosphaeraceae</taxon>
        <taxon>Pedosphaera</taxon>
    </lineage>
</organism>
<protein>
    <submittedName>
        <fullName evidence="2">Uncharacterized protein</fullName>
    </submittedName>
</protein>
<reference evidence="2 3" key="1">
    <citation type="journal article" date="2011" name="J. Bacteriol.">
        <title>Genome sequence of 'Pedosphaera parvula' Ellin514, an aerobic Verrucomicrobial isolate from pasture soil.</title>
        <authorList>
            <person name="Kant R."/>
            <person name="van Passel M.W."/>
            <person name="Sangwan P."/>
            <person name="Palva A."/>
            <person name="Lucas S."/>
            <person name="Copeland A."/>
            <person name="Lapidus A."/>
            <person name="Glavina Del Rio T."/>
            <person name="Dalin E."/>
            <person name="Tice H."/>
            <person name="Bruce D."/>
            <person name="Goodwin L."/>
            <person name="Pitluck S."/>
            <person name="Chertkov O."/>
            <person name="Larimer F.W."/>
            <person name="Land M.L."/>
            <person name="Hauser L."/>
            <person name="Brettin T.S."/>
            <person name="Detter J.C."/>
            <person name="Han S."/>
            <person name="de Vos W.M."/>
            <person name="Janssen P.H."/>
            <person name="Smidt H."/>
        </authorList>
    </citation>
    <scope>NUCLEOTIDE SEQUENCE [LARGE SCALE GENOMIC DNA]</scope>
    <source>
        <strain evidence="2 3">Ellin514</strain>
    </source>
</reference>
<gene>
    <name evidence="2" type="ORF">Cflav_PD4134</name>
</gene>
<dbReference type="AlphaFoldDB" id="B9XH44"/>
<dbReference type="EMBL" id="ABOX02000013">
    <property type="protein sequence ID" value="EEF60965.1"/>
    <property type="molecule type" value="Genomic_DNA"/>
</dbReference>
<dbReference type="Proteomes" id="UP000003688">
    <property type="component" value="Unassembled WGS sequence"/>
</dbReference>